<accession>A0A4V6A0Q3</accession>
<proteinExistence type="predicted"/>
<feature type="transmembrane region" description="Helical" evidence="1">
    <location>
        <begin position="73"/>
        <end position="99"/>
    </location>
</feature>
<protein>
    <submittedName>
        <fullName evidence="2">Uncharacterized protein</fullName>
    </submittedName>
</protein>
<gene>
    <name evidence="2" type="ORF">L596_019784</name>
</gene>
<evidence type="ECO:0000256" key="1">
    <source>
        <dbReference type="SAM" id="Phobius"/>
    </source>
</evidence>
<keyword evidence="1" id="KW-0472">Membrane</keyword>
<dbReference type="EMBL" id="AZBU02000006">
    <property type="protein sequence ID" value="TKR72315.1"/>
    <property type="molecule type" value="Genomic_DNA"/>
</dbReference>
<dbReference type="AlphaFoldDB" id="A0A4V6A0Q3"/>
<dbReference type="Proteomes" id="UP000298663">
    <property type="component" value="Unassembled WGS sequence"/>
</dbReference>
<evidence type="ECO:0000313" key="2">
    <source>
        <dbReference type="EMBL" id="TKR72315.1"/>
    </source>
</evidence>
<reference evidence="2 3" key="1">
    <citation type="journal article" date="2015" name="Genome Biol.">
        <title>Comparative genomics of Steinernema reveals deeply conserved gene regulatory networks.</title>
        <authorList>
            <person name="Dillman A.R."/>
            <person name="Macchietto M."/>
            <person name="Porter C.F."/>
            <person name="Rogers A."/>
            <person name="Williams B."/>
            <person name="Antoshechkin I."/>
            <person name="Lee M.M."/>
            <person name="Goodwin Z."/>
            <person name="Lu X."/>
            <person name="Lewis E.E."/>
            <person name="Goodrich-Blair H."/>
            <person name="Stock S.P."/>
            <person name="Adams B.J."/>
            <person name="Sternberg P.W."/>
            <person name="Mortazavi A."/>
        </authorList>
    </citation>
    <scope>NUCLEOTIDE SEQUENCE [LARGE SCALE GENOMIC DNA]</scope>
    <source>
        <strain evidence="2 3">ALL</strain>
    </source>
</reference>
<keyword evidence="1" id="KW-1133">Transmembrane helix</keyword>
<name>A0A4V6A0Q3_STECR</name>
<organism evidence="2 3">
    <name type="scientific">Steinernema carpocapsae</name>
    <name type="common">Entomopathogenic nematode</name>
    <dbReference type="NCBI Taxonomy" id="34508"/>
    <lineage>
        <taxon>Eukaryota</taxon>
        <taxon>Metazoa</taxon>
        <taxon>Ecdysozoa</taxon>
        <taxon>Nematoda</taxon>
        <taxon>Chromadorea</taxon>
        <taxon>Rhabditida</taxon>
        <taxon>Tylenchina</taxon>
        <taxon>Panagrolaimomorpha</taxon>
        <taxon>Strongyloidoidea</taxon>
        <taxon>Steinernematidae</taxon>
        <taxon>Steinernema</taxon>
    </lineage>
</organism>
<evidence type="ECO:0000313" key="3">
    <source>
        <dbReference type="Proteomes" id="UP000298663"/>
    </source>
</evidence>
<comment type="caution">
    <text evidence="2">The sequence shown here is derived from an EMBL/GenBank/DDBJ whole genome shotgun (WGS) entry which is preliminary data.</text>
</comment>
<reference evidence="2 3" key="2">
    <citation type="journal article" date="2019" name="G3 (Bethesda)">
        <title>Hybrid Assembly of the Genome of the Entomopathogenic Nematode Steinernema carpocapsae Identifies the X-Chromosome.</title>
        <authorList>
            <person name="Serra L."/>
            <person name="Macchietto M."/>
            <person name="Macias-Munoz A."/>
            <person name="McGill C.J."/>
            <person name="Rodriguez I.M."/>
            <person name="Rodriguez B."/>
            <person name="Murad R."/>
            <person name="Mortazavi A."/>
        </authorList>
    </citation>
    <scope>NUCLEOTIDE SEQUENCE [LARGE SCALE GENOMIC DNA]</scope>
    <source>
        <strain evidence="2 3">ALL</strain>
    </source>
</reference>
<keyword evidence="3" id="KW-1185">Reference proteome</keyword>
<keyword evidence="1" id="KW-0812">Transmembrane</keyword>
<sequence>MEDARDVLMGRTIYWCPGGSGNSYLGFQKIAFLGHRAYCPGPIDPDNYVYCCTFFSETGDIPSCCPHSTYTGIFGTSICAAIIGFLLLTFLSCYICYWCPLRKRINANKDRNVSF</sequence>
<dbReference type="OrthoDB" id="5817941at2759"/>